<dbReference type="Gene3D" id="3.40.50.10330">
    <property type="entry name" value="Probable inorganic polyphosphate/atp-NAD kinase, domain 1"/>
    <property type="match status" value="1"/>
</dbReference>
<keyword evidence="5 9" id="KW-0067">ATP-binding</keyword>
<comment type="caution">
    <text evidence="9">Lacks conserved residue(s) required for the propagation of feature annotation.</text>
</comment>
<accession>A0A1Y5PDI4</accession>
<reference evidence="10" key="1">
    <citation type="submission" date="2016-03" db="EMBL/GenBank/DDBJ databases">
        <authorList>
            <person name="Ploux O."/>
        </authorList>
    </citation>
    <scope>NUCLEOTIDE SEQUENCE</scope>
    <source>
        <strain evidence="10">UC10</strain>
    </source>
</reference>
<keyword evidence="4 9" id="KW-0418">Kinase</keyword>
<dbReference type="GO" id="GO:0005737">
    <property type="term" value="C:cytoplasm"/>
    <property type="evidence" value="ECO:0007669"/>
    <property type="project" value="UniProtKB-SubCell"/>
</dbReference>
<feature type="binding site" evidence="9">
    <location>
        <position position="189"/>
    </location>
    <ligand>
        <name>NAD(+)</name>
        <dbReference type="ChEBI" id="CHEBI:57540"/>
    </ligand>
</feature>
<dbReference type="GO" id="GO:0006741">
    <property type="term" value="P:NADP+ biosynthetic process"/>
    <property type="evidence" value="ECO:0007669"/>
    <property type="project" value="UniProtKB-UniRule"/>
</dbReference>
<evidence type="ECO:0000256" key="2">
    <source>
        <dbReference type="ARBA" id="ARBA00022679"/>
    </source>
</evidence>
<comment type="subcellular location">
    <subcellularLocation>
        <location evidence="9">Cytoplasm</location>
    </subcellularLocation>
</comment>
<feature type="active site" description="Proton acceptor" evidence="9">
    <location>
        <position position="85"/>
    </location>
</feature>
<dbReference type="Pfam" id="PF01513">
    <property type="entry name" value="NAD_kinase"/>
    <property type="match status" value="1"/>
</dbReference>
<proteinExistence type="inferred from homology"/>
<dbReference type="GO" id="GO:0003951">
    <property type="term" value="F:NAD+ kinase activity"/>
    <property type="evidence" value="ECO:0007669"/>
    <property type="project" value="UniProtKB-UniRule"/>
</dbReference>
<evidence type="ECO:0000256" key="6">
    <source>
        <dbReference type="ARBA" id="ARBA00022857"/>
    </source>
</evidence>
<feature type="binding site" evidence="9">
    <location>
        <begin position="200"/>
        <end position="205"/>
    </location>
    <ligand>
        <name>NAD(+)</name>
        <dbReference type="ChEBI" id="CHEBI:57540"/>
    </ligand>
</feature>
<organism evidence="10">
    <name type="scientific">uncultured Mycobacterium sp</name>
    <dbReference type="NCBI Taxonomy" id="171292"/>
    <lineage>
        <taxon>Bacteria</taxon>
        <taxon>Bacillati</taxon>
        <taxon>Actinomycetota</taxon>
        <taxon>Actinomycetes</taxon>
        <taxon>Mycobacteriales</taxon>
        <taxon>Mycobacteriaceae</taxon>
        <taxon>Mycobacterium</taxon>
        <taxon>environmental samples</taxon>
    </lineage>
</organism>
<evidence type="ECO:0000256" key="1">
    <source>
        <dbReference type="ARBA" id="ARBA00022490"/>
    </source>
</evidence>
<dbReference type="GO" id="GO:0005524">
    <property type="term" value="F:ATP binding"/>
    <property type="evidence" value="ECO:0007669"/>
    <property type="project" value="UniProtKB-KW"/>
</dbReference>
<evidence type="ECO:0000256" key="8">
    <source>
        <dbReference type="ARBA" id="ARBA00047925"/>
    </source>
</evidence>
<evidence type="ECO:0000313" key="10">
    <source>
        <dbReference type="EMBL" id="SBS75389.1"/>
    </source>
</evidence>
<dbReference type="InterPro" id="IPR016064">
    <property type="entry name" value="NAD/diacylglycerol_kinase_sf"/>
</dbReference>
<dbReference type="InterPro" id="IPR017437">
    <property type="entry name" value="ATP-NAD_kinase_PpnK-typ_C"/>
</dbReference>
<dbReference type="InterPro" id="IPR017438">
    <property type="entry name" value="ATP-NAD_kinase_N"/>
</dbReference>
<dbReference type="GO" id="GO:0051287">
    <property type="term" value="F:NAD binding"/>
    <property type="evidence" value="ECO:0007669"/>
    <property type="project" value="UniProtKB-ARBA"/>
</dbReference>
<evidence type="ECO:0000256" key="4">
    <source>
        <dbReference type="ARBA" id="ARBA00022777"/>
    </source>
</evidence>
<feature type="binding site" evidence="9">
    <location>
        <begin position="85"/>
        <end position="86"/>
    </location>
    <ligand>
        <name>NAD(+)</name>
        <dbReference type="ChEBI" id="CHEBI:57540"/>
    </ligand>
</feature>
<keyword evidence="3 9" id="KW-0547">Nucleotide-binding</keyword>
<dbReference type="Gene3D" id="2.60.200.30">
    <property type="entry name" value="Probable inorganic polyphosphate/atp-NAD kinase, domain 2"/>
    <property type="match status" value="1"/>
</dbReference>
<evidence type="ECO:0000256" key="7">
    <source>
        <dbReference type="ARBA" id="ARBA00023027"/>
    </source>
</evidence>
<dbReference type="GO" id="GO:0019674">
    <property type="term" value="P:NAD+ metabolic process"/>
    <property type="evidence" value="ECO:0007669"/>
    <property type="project" value="InterPro"/>
</dbReference>
<dbReference type="InterPro" id="IPR002504">
    <property type="entry name" value="NADK"/>
</dbReference>
<comment type="catalytic activity">
    <reaction evidence="8 9">
        <text>NAD(+) + ATP = ADP + NADP(+) + H(+)</text>
        <dbReference type="Rhea" id="RHEA:18629"/>
        <dbReference type="ChEBI" id="CHEBI:15378"/>
        <dbReference type="ChEBI" id="CHEBI:30616"/>
        <dbReference type="ChEBI" id="CHEBI:57540"/>
        <dbReference type="ChEBI" id="CHEBI:58349"/>
        <dbReference type="ChEBI" id="CHEBI:456216"/>
        <dbReference type="EC" id="2.7.1.23"/>
    </reaction>
</comment>
<name>A0A1Y5PDI4_9MYCO</name>
<dbReference type="EC" id="2.7.1.23" evidence="9"/>
<dbReference type="FunFam" id="2.60.200.30:FF:000007">
    <property type="entry name" value="NAD kinase"/>
    <property type="match status" value="1"/>
</dbReference>
<sequence length="307" mass="32870">MTSERVILLVVHTGRDEATETARRVEKVLSDNGIGLRVLSAEAVDRSAQHLAPADVQGLGADIEVVDADANAAVGCELVLVLGGDGTFLRAAELARNAEIPVLGVNLGRIGFLAEAEAEVIDTVLEHVVARNYRVEERMTLDITVRGKDKVVSHGWALNEASLEKGPRLGVIGVVLEIDGRPVSSFGCDGVLVSSPTGSTAYAFSAGGPVVWPDLEAILVVPNNAHALFARPMVTSPTALIAIEIEDDSHDALVYCDGRREMRVPAGGRLEVTKCTTPLKWVRLDSAPFTDRLVRKFRLPVTGWRGQ</sequence>
<comment type="cofactor">
    <cofactor evidence="9">
        <name>a divalent metal cation</name>
        <dbReference type="ChEBI" id="CHEBI:60240"/>
    </cofactor>
</comment>
<keyword evidence="6 9" id="KW-0521">NADP</keyword>
<dbReference type="AlphaFoldDB" id="A0A1Y5PDI4"/>
<keyword evidence="7 9" id="KW-0520">NAD</keyword>
<feature type="binding site" evidence="9">
    <location>
        <begin position="159"/>
        <end position="160"/>
    </location>
    <ligand>
        <name>NAD(+)</name>
        <dbReference type="ChEBI" id="CHEBI:57540"/>
    </ligand>
</feature>
<dbReference type="EMBL" id="FLQS01000015">
    <property type="protein sequence ID" value="SBS75389.1"/>
    <property type="molecule type" value="Genomic_DNA"/>
</dbReference>
<dbReference type="NCBIfam" id="NF002892">
    <property type="entry name" value="PRK03372.1"/>
    <property type="match status" value="1"/>
</dbReference>
<evidence type="ECO:0000256" key="5">
    <source>
        <dbReference type="ARBA" id="ARBA00022840"/>
    </source>
</evidence>
<dbReference type="GO" id="GO:0046872">
    <property type="term" value="F:metal ion binding"/>
    <property type="evidence" value="ECO:0007669"/>
    <property type="project" value="UniProtKB-UniRule"/>
</dbReference>
<comment type="function">
    <text evidence="9">Involved in the regulation of the intracellular balance of NAD and NADP, and is a key enzyme in the biosynthesis of NADP. Catalyzes specifically the phosphorylation on 2'-hydroxyl of the adenosine moiety of NAD to yield NADP.</text>
</comment>
<dbReference type="PANTHER" id="PTHR20275">
    <property type="entry name" value="NAD KINASE"/>
    <property type="match status" value="1"/>
</dbReference>
<dbReference type="Pfam" id="PF20143">
    <property type="entry name" value="NAD_kinase_C"/>
    <property type="match status" value="1"/>
</dbReference>
<feature type="binding site" evidence="9">
    <location>
        <position position="90"/>
    </location>
    <ligand>
        <name>NAD(+)</name>
        <dbReference type="ChEBI" id="CHEBI:57540"/>
    </ligand>
</feature>
<dbReference type="PANTHER" id="PTHR20275:SF0">
    <property type="entry name" value="NAD KINASE"/>
    <property type="match status" value="1"/>
</dbReference>
<evidence type="ECO:0000256" key="3">
    <source>
        <dbReference type="ARBA" id="ARBA00022741"/>
    </source>
</evidence>
<gene>
    <name evidence="10" type="primary">ppnK</name>
    <name evidence="9" type="synonym">nadK</name>
    <name evidence="10" type="ORF">MHPYR_220069</name>
</gene>
<protein>
    <recommendedName>
        <fullName evidence="9">NAD kinase</fullName>
        <ecNumber evidence="9">2.7.1.23</ecNumber>
    </recommendedName>
    <alternativeName>
        <fullName evidence="9">ATP-dependent NAD kinase</fullName>
    </alternativeName>
</protein>
<keyword evidence="1 9" id="KW-0963">Cytoplasm</keyword>
<keyword evidence="2 9" id="KW-0808">Transferase</keyword>
<dbReference type="SUPFAM" id="SSF111331">
    <property type="entry name" value="NAD kinase/diacylglycerol kinase-like"/>
    <property type="match status" value="1"/>
</dbReference>
<comment type="similarity">
    <text evidence="9">Belongs to the NAD kinase family.</text>
</comment>
<evidence type="ECO:0000256" key="9">
    <source>
        <dbReference type="HAMAP-Rule" id="MF_00361"/>
    </source>
</evidence>
<dbReference type="HAMAP" id="MF_00361">
    <property type="entry name" value="NAD_kinase"/>
    <property type="match status" value="1"/>
</dbReference>